<evidence type="ECO:0000313" key="3">
    <source>
        <dbReference type="Proteomes" id="UP001057520"/>
    </source>
</evidence>
<sequence length="208" mass="22618">MTHRAFVLIETSAERSPGKAVLSAIALAMALTACATPSASPTAAAEQQPGAFSEARLDADRYRVMLVGQRQEPRETVQLALLNRAAELTVREGYDWFETTDQGARVQSRLVAGSSPIMQPGFMWGGGEGFLPRSWRDTGPRWGSGWRDWDPFLGEPSFANRGQVRATDLVVAAAVIVLHKGVRPADTTQAYDARALLARSRPSEPVRP</sequence>
<dbReference type="EMBL" id="CP096040">
    <property type="protein sequence ID" value="USQ97871.1"/>
    <property type="molecule type" value="Genomic_DNA"/>
</dbReference>
<evidence type="ECO:0000256" key="1">
    <source>
        <dbReference type="SAM" id="SignalP"/>
    </source>
</evidence>
<keyword evidence="3" id="KW-1185">Reference proteome</keyword>
<evidence type="ECO:0008006" key="4">
    <source>
        <dbReference type="Google" id="ProtNLM"/>
    </source>
</evidence>
<organism evidence="2 3">
    <name type="scientific">Caulobacter segnis</name>
    <dbReference type="NCBI Taxonomy" id="88688"/>
    <lineage>
        <taxon>Bacteria</taxon>
        <taxon>Pseudomonadati</taxon>
        <taxon>Pseudomonadota</taxon>
        <taxon>Alphaproteobacteria</taxon>
        <taxon>Caulobacterales</taxon>
        <taxon>Caulobacteraceae</taxon>
        <taxon>Caulobacter</taxon>
    </lineage>
</organism>
<dbReference type="PROSITE" id="PS51257">
    <property type="entry name" value="PROKAR_LIPOPROTEIN"/>
    <property type="match status" value="1"/>
</dbReference>
<dbReference type="Proteomes" id="UP001057520">
    <property type="component" value="Chromosome"/>
</dbReference>
<reference evidence="2 3" key="1">
    <citation type="submission" date="2022-04" db="EMBL/GenBank/DDBJ databases">
        <title>Genome sequence of soybean root-associated Caulobacter segnis RL271.</title>
        <authorList>
            <person name="Longley R."/>
            <person name="Bonito G."/>
            <person name="Trigodet F."/>
            <person name="Crosson S."/>
            <person name="Fiebig A."/>
        </authorList>
    </citation>
    <scope>NUCLEOTIDE SEQUENCE [LARGE SCALE GENOMIC DNA]</scope>
    <source>
        <strain evidence="2 3">RL271</strain>
    </source>
</reference>
<proteinExistence type="predicted"/>
<keyword evidence="1" id="KW-0732">Signal</keyword>
<dbReference type="NCBIfam" id="NF047637">
    <property type="entry name" value="lipo_CC0125"/>
    <property type="match status" value="1"/>
</dbReference>
<name>A0ABY4ZZ97_9CAUL</name>
<feature type="signal peptide" evidence="1">
    <location>
        <begin position="1"/>
        <end position="35"/>
    </location>
</feature>
<feature type="chain" id="PRO_5046643357" description="Lipoprotein" evidence="1">
    <location>
        <begin position="36"/>
        <end position="208"/>
    </location>
</feature>
<evidence type="ECO:0000313" key="2">
    <source>
        <dbReference type="EMBL" id="USQ97871.1"/>
    </source>
</evidence>
<gene>
    <name evidence="2" type="ORF">MZV50_10170</name>
</gene>
<protein>
    <recommendedName>
        <fullName evidence="4">Lipoprotein</fullName>
    </recommendedName>
</protein>
<accession>A0ABY4ZZ97</accession>